<gene>
    <name evidence="1" type="ORF">NP493_1514g00002</name>
</gene>
<evidence type="ECO:0000313" key="1">
    <source>
        <dbReference type="EMBL" id="KAK2162581.1"/>
    </source>
</evidence>
<proteinExistence type="predicted"/>
<comment type="caution">
    <text evidence="1">The sequence shown here is derived from an EMBL/GenBank/DDBJ whole genome shotgun (WGS) entry which is preliminary data.</text>
</comment>
<dbReference type="AlphaFoldDB" id="A0AAD9NBY5"/>
<dbReference type="EMBL" id="JAODUO010001513">
    <property type="protein sequence ID" value="KAK2162581.1"/>
    <property type="molecule type" value="Genomic_DNA"/>
</dbReference>
<sequence length="151" mass="17390">MQEFLAAIGLVSNIDDIERQMADTPNLGQLDMVLTFVSGLVSDPANRHFLESLGFQTTVTAADLLRLIVKQDHENRRRDRKRTILLLLRLVYESRQPDLWAVIKDFVLNYAKDIFGNDVRELNLENTEISPVELQALIYVMPHMDDFTMLT</sequence>
<name>A0AAD9NBY5_RIDPI</name>
<protein>
    <submittedName>
        <fullName evidence="1">Uncharacterized protein</fullName>
    </submittedName>
</protein>
<keyword evidence="2" id="KW-1185">Reference proteome</keyword>
<accession>A0AAD9NBY5</accession>
<dbReference type="Proteomes" id="UP001209878">
    <property type="component" value="Unassembled WGS sequence"/>
</dbReference>
<organism evidence="1 2">
    <name type="scientific">Ridgeia piscesae</name>
    <name type="common">Tubeworm</name>
    <dbReference type="NCBI Taxonomy" id="27915"/>
    <lineage>
        <taxon>Eukaryota</taxon>
        <taxon>Metazoa</taxon>
        <taxon>Spiralia</taxon>
        <taxon>Lophotrochozoa</taxon>
        <taxon>Annelida</taxon>
        <taxon>Polychaeta</taxon>
        <taxon>Sedentaria</taxon>
        <taxon>Canalipalpata</taxon>
        <taxon>Sabellida</taxon>
        <taxon>Siboglinidae</taxon>
        <taxon>Ridgeia</taxon>
    </lineage>
</organism>
<reference evidence="1" key="1">
    <citation type="journal article" date="2023" name="Mol. Biol. Evol.">
        <title>Third-Generation Sequencing Reveals the Adaptive Role of the Epigenome in Three Deep-Sea Polychaetes.</title>
        <authorList>
            <person name="Perez M."/>
            <person name="Aroh O."/>
            <person name="Sun Y."/>
            <person name="Lan Y."/>
            <person name="Juniper S.K."/>
            <person name="Young C.R."/>
            <person name="Angers B."/>
            <person name="Qian P.Y."/>
        </authorList>
    </citation>
    <scope>NUCLEOTIDE SEQUENCE</scope>
    <source>
        <strain evidence="1">R07B-5</strain>
    </source>
</reference>
<evidence type="ECO:0000313" key="2">
    <source>
        <dbReference type="Proteomes" id="UP001209878"/>
    </source>
</evidence>